<dbReference type="AlphaFoldDB" id="A0A6G9H1U7"/>
<evidence type="ECO:0000256" key="2">
    <source>
        <dbReference type="ARBA" id="ARBA00023125"/>
    </source>
</evidence>
<dbReference type="PROSITE" id="PS00041">
    <property type="entry name" value="HTH_ARAC_FAMILY_1"/>
    <property type="match status" value="1"/>
</dbReference>
<dbReference type="Pfam" id="PF12833">
    <property type="entry name" value="HTH_18"/>
    <property type="match status" value="1"/>
</dbReference>
<dbReference type="EMBL" id="CP050177">
    <property type="protein sequence ID" value="QIQ04259.1"/>
    <property type="molecule type" value="Genomic_DNA"/>
</dbReference>
<proteinExistence type="predicted"/>
<dbReference type="GO" id="GO:0043565">
    <property type="term" value="F:sequence-specific DNA binding"/>
    <property type="evidence" value="ECO:0007669"/>
    <property type="project" value="InterPro"/>
</dbReference>
<evidence type="ECO:0000259" key="4">
    <source>
        <dbReference type="PROSITE" id="PS01124"/>
    </source>
</evidence>
<protein>
    <submittedName>
        <fullName evidence="5">AraC family transcriptional regulator</fullName>
    </submittedName>
</protein>
<dbReference type="SUPFAM" id="SSF46689">
    <property type="entry name" value="Homeodomain-like"/>
    <property type="match status" value="2"/>
</dbReference>
<keyword evidence="6" id="KW-1185">Reference proteome</keyword>
<dbReference type="InterPro" id="IPR018062">
    <property type="entry name" value="HTH_AraC-typ_CS"/>
</dbReference>
<dbReference type="SMART" id="SM00342">
    <property type="entry name" value="HTH_ARAC"/>
    <property type="match status" value="1"/>
</dbReference>
<gene>
    <name evidence="5" type="ORF">HA039_19845</name>
</gene>
<dbReference type="PANTHER" id="PTHR46796:SF13">
    <property type="entry name" value="HTH-TYPE TRANSCRIPTIONAL ACTIVATOR RHAS"/>
    <property type="match status" value="1"/>
</dbReference>
<dbReference type="GO" id="GO:0003700">
    <property type="term" value="F:DNA-binding transcription factor activity"/>
    <property type="evidence" value="ECO:0007669"/>
    <property type="project" value="InterPro"/>
</dbReference>
<dbReference type="InterPro" id="IPR009057">
    <property type="entry name" value="Homeodomain-like_sf"/>
</dbReference>
<dbReference type="Pfam" id="PF12852">
    <property type="entry name" value="Cupin_6"/>
    <property type="match status" value="1"/>
</dbReference>
<organism evidence="5 6">
    <name type="scientific">Streptomyces liangshanensis</name>
    <dbReference type="NCBI Taxonomy" id="2717324"/>
    <lineage>
        <taxon>Bacteria</taxon>
        <taxon>Bacillati</taxon>
        <taxon>Actinomycetota</taxon>
        <taxon>Actinomycetes</taxon>
        <taxon>Kitasatosporales</taxon>
        <taxon>Streptomycetaceae</taxon>
        <taxon>Streptomyces</taxon>
    </lineage>
</organism>
<dbReference type="RefSeq" id="WP_167031694.1">
    <property type="nucleotide sequence ID" value="NZ_CP050177.1"/>
</dbReference>
<evidence type="ECO:0000313" key="5">
    <source>
        <dbReference type="EMBL" id="QIQ04259.1"/>
    </source>
</evidence>
<dbReference type="Gene3D" id="1.10.10.60">
    <property type="entry name" value="Homeodomain-like"/>
    <property type="match status" value="2"/>
</dbReference>
<keyword evidence="3" id="KW-0804">Transcription</keyword>
<sequence length="316" mass="34322">MDVLDDYLAGVRAHGAVFCRTVSTPPWGLRFTEPAPLALAVMLHGDGWIIPAEEDPVALRRGEIVLIRGAEPYTVADHPASAPRILVDGDDHCTTLGDPASPRRNWRIAGRTSGPADDRVGEGSDLLVTAGYRIGGDLSLPLLDTLPPVAVVPRDPSLAPLLDLLADETTHDRPGQQVILDRMLDLLLVRSLRAWFDQAGSVPPLGYRALSDPLLGHVLRRLHEEPSRPWTVASLAAEAGLSRTTFARRFTSMVGRPPLAYLTHWRMTLAADRLRRPGATIAAVAREVGYHDAFTFSSAFKRTRGVSPSAHRGAFP</sequence>
<name>A0A6G9H1U7_9ACTN</name>
<evidence type="ECO:0000313" key="6">
    <source>
        <dbReference type="Proteomes" id="UP000501179"/>
    </source>
</evidence>
<dbReference type="KEGG" id="slia:HA039_19845"/>
<dbReference type="PANTHER" id="PTHR46796">
    <property type="entry name" value="HTH-TYPE TRANSCRIPTIONAL ACTIVATOR RHAS-RELATED"/>
    <property type="match status" value="1"/>
</dbReference>
<evidence type="ECO:0000256" key="1">
    <source>
        <dbReference type="ARBA" id="ARBA00023015"/>
    </source>
</evidence>
<dbReference type="PROSITE" id="PS01124">
    <property type="entry name" value="HTH_ARAC_FAMILY_2"/>
    <property type="match status" value="1"/>
</dbReference>
<keyword evidence="2" id="KW-0238">DNA-binding</keyword>
<feature type="domain" description="HTH araC/xylS-type" evidence="4">
    <location>
        <begin position="216"/>
        <end position="314"/>
    </location>
</feature>
<dbReference type="InterPro" id="IPR032783">
    <property type="entry name" value="AraC_lig"/>
</dbReference>
<evidence type="ECO:0000256" key="3">
    <source>
        <dbReference type="ARBA" id="ARBA00023163"/>
    </source>
</evidence>
<reference evidence="5 6" key="1">
    <citation type="submission" date="2020-03" db="EMBL/GenBank/DDBJ databases">
        <title>A novel species.</title>
        <authorList>
            <person name="Gao J."/>
        </authorList>
    </citation>
    <scope>NUCLEOTIDE SEQUENCE [LARGE SCALE GENOMIC DNA]</scope>
    <source>
        <strain evidence="5 6">QMT-12</strain>
    </source>
</reference>
<keyword evidence="1" id="KW-0805">Transcription regulation</keyword>
<dbReference type="Proteomes" id="UP000501179">
    <property type="component" value="Chromosome"/>
</dbReference>
<accession>A0A6G9H1U7</accession>
<dbReference type="InterPro" id="IPR050204">
    <property type="entry name" value="AraC_XylS_family_regulators"/>
</dbReference>
<dbReference type="InterPro" id="IPR018060">
    <property type="entry name" value="HTH_AraC"/>
</dbReference>